<name>A0A382DC43_9ZZZZ</name>
<protein>
    <recommendedName>
        <fullName evidence="2">Rhodanese domain-containing protein</fullName>
    </recommendedName>
</protein>
<reference evidence="1" key="1">
    <citation type="submission" date="2018-05" db="EMBL/GenBank/DDBJ databases">
        <authorList>
            <person name="Lanie J.A."/>
            <person name="Ng W.-L."/>
            <person name="Kazmierczak K.M."/>
            <person name="Andrzejewski T.M."/>
            <person name="Davidsen T.M."/>
            <person name="Wayne K.J."/>
            <person name="Tettelin H."/>
            <person name="Glass J.I."/>
            <person name="Rusch D."/>
            <person name="Podicherti R."/>
            <person name="Tsui H.-C.T."/>
            <person name="Winkler M.E."/>
        </authorList>
    </citation>
    <scope>NUCLEOTIDE SEQUENCE</scope>
</reference>
<sequence>MKIKIKILSITLVVFLFNPQLFADIYEVNNNKIIILMESGVPLIDIRTKREWYETGVI</sequence>
<feature type="non-terminal residue" evidence="1">
    <location>
        <position position="58"/>
    </location>
</feature>
<gene>
    <name evidence="1" type="ORF">METZ01_LOCUS188593</name>
</gene>
<accession>A0A382DC43</accession>
<dbReference type="AlphaFoldDB" id="A0A382DC43"/>
<evidence type="ECO:0000313" key="1">
    <source>
        <dbReference type="EMBL" id="SVB35739.1"/>
    </source>
</evidence>
<evidence type="ECO:0008006" key="2">
    <source>
        <dbReference type="Google" id="ProtNLM"/>
    </source>
</evidence>
<proteinExistence type="predicted"/>
<dbReference type="EMBL" id="UINC01038558">
    <property type="protein sequence ID" value="SVB35739.1"/>
    <property type="molecule type" value="Genomic_DNA"/>
</dbReference>
<organism evidence="1">
    <name type="scientific">marine metagenome</name>
    <dbReference type="NCBI Taxonomy" id="408172"/>
    <lineage>
        <taxon>unclassified sequences</taxon>
        <taxon>metagenomes</taxon>
        <taxon>ecological metagenomes</taxon>
    </lineage>
</organism>